<dbReference type="SUPFAM" id="SSF100950">
    <property type="entry name" value="NagB/RpiA/CoA transferase-like"/>
    <property type="match status" value="1"/>
</dbReference>
<keyword evidence="2" id="KW-0805">Transcription regulation</keyword>
<organism evidence="6 7">
    <name type="scientific">Octadecabacter arcticus 238</name>
    <dbReference type="NCBI Taxonomy" id="391616"/>
    <lineage>
        <taxon>Bacteria</taxon>
        <taxon>Pseudomonadati</taxon>
        <taxon>Pseudomonadota</taxon>
        <taxon>Alphaproteobacteria</taxon>
        <taxon>Rhodobacterales</taxon>
        <taxon>Roseobacteraceae</taxon>
        <taxon>Octadecabacter</taxon>
    </lineage>
</organism>
<dbReference type="Pfam" id="PF04198">
    <property type="entry name" value="Sugar-bind"/>
    <property type="match status" value="1"/>
</dbReference>
<accession>M9RNP0</accession>
<evidence type="ECO:0000256" key="1">
    <source>
        <dbReference type="ARBA" id="ARBA00010466"/>
    </source>
</evidence>
<dbReference type="KEGG" id="oar:OA238_c43390"/>
<name>M9RNP0_9RHOB</name>
<evidence type="ECO:0000256" key="3">
    <source>
        <dbReference type="ARBA" id="ARBA00023125"/>
    </source>
</evidence>
<proteinExistence type="inferred from homology"/>
<dbReference type="AlphaFoldDB" id="M9RNP0"/>
<evidence type="ECO:0000256" key="2">
    <source>
        <dbReference type="ARBA" id="ARBA00023015"/>
    </source>
</evidence>
<protein>
    <submittedName>
        <fullName evidence="6">Transcriptional regulator</fullName>
    </submittedName>
</protein>
<evidence type="ECO:0000256" key="4">
    <source>
        <dbReference type="ARBA" id="ARBA00023163"/>
    </source>
</evidence>
<dbReference type="Gene3D" id="3.40.50.1360">
    <property type="match status" value="1"/>
</dbReference>
<comment type="similarity">
    <text evidence="1">Belongs to the SorC transcriptional regulatory family.</text>
</comment>
<dbReference type="HOGENOM" id="CLU_054506_0_1_5"/>
<feature type="domain" description="Sugar-binding" evidence="5">
    <location>
        <begin position="58"/>
        <end position="309"/>
    </location>
</feature>
<dbReference type="GO" id="GO:0003677">
    <property type="term" value="F:DNA binding"/>
    <property type="evidence" value="ECO:0007669"/>
    <property type="project" value="UniProtKB-KW"/>
</dbReference>
<evidence type="ECO:0000313" key="6">
    <source>
        <dbReference type="EMBL" id="AGI74234.1"/>
    </source>
</evidence>
<reference evidence="6 7" key="1">
    <citation type="journal article" date="2013" name="PLoS ONE">
        <title>Poles Apart: Arctic and Antarctic Octadecabacter strains Share High Genome Plasticity and a New Type of Xanthorhodopsin.</title>
        <authorList>
            <person name="Vollmers J."/>
            <person name="Voget S."/>
            <person name="Dietrich S."/>
            <person name="Gollnow K."/>
            <person name="Smits M."/>
            <person name="Meyer K."/>
            <person name="Brinkhoff T."/>
            <person name="Simon M."/>
            <person name="Daniel R."/>
        </authorList>
    </citation>
    <scope>NUCLEOTIDE SEQUENCE [LARGE SCALE GENOMIC DNA]</scope>
    <source>
        <strain evidence="6 7">238</strain>
    </source>
</reference>
<dbReference type="EMBL" id="CP003742">
    <property type="protein sequence ID" value="AGI74234.1"/>
    <property type="molecule type" value="Genomic_DNA"/>
</dbReference>
<dbReference type="InterPro" id="IPR007324">
    <property type="entry name" value="Sugar-bd_dom_put"/>
</dbReference>
<keyword evidence="7" id="KW-1185">Reference proteome</keyword>
<dbReference type="GO" id="GO:0030246">
    <property type="term" value="F:carbohydrate binding"/>
    <property type="evidence" value="ECO:0007669"/>
    <property type="project" value="InterPro"/>
</dbReference>
<dbReference type="InterPro" id="IPR037171">
    <property type="entry name" value="NagB/RpiA_transferase-like"/>
</dbReference>
<dbReference type="PANTHER" id="PTHR34294">
    <property type="entry name" value="TRANSCRIPTIONAL REGULATOR-RELATED"/>
    <property type="match status" value="1"/>
</dbReference>
<evidence type="ECO:0000313" key="7">
    <source>
        <dbReference type="Proteomes" id="UP000004688"/>
    </source>
</evidence>
<dbReference type="RefSeq" id="WP_015497192.1">
    <property type="nucleotide sequence ID" value="NC_020908.1"/>
</dbReference>
<dbReference type="eggNOG" id="COG2390">
    <property type="taxonomic scope" value="Bacteria"/>
</dbReference>
<dbReference type="Gene3D" id="1.10.10.10">
    <property type="entry name" value="Winged helix-like DNA-binding domain superfamily/Winged helix DNA-binding domain"/>
    <property type="match status" value="1"/>
</dbReference>
<gene>
    <name evidence="6" type="primary">deoR1</name>
    <name evidence="6" type="ORF">OA238_c43390</name>
</gene>
<dbReference type="PANTHER" id="PTHR34294:SF1">
    <property type="entry name" value="TRANSCRIPTIONAL REGULATOR LSRR"/>
    <property type="match status" value="1"/>
</dbReference>
<keyword evidence="4" id="KW-0804">Transcription</keyword>
<keyword evidence="3" id="KW-0238">DNA-binding</keyword>
<dbReference type="Proteomes" id="UP000004688">
    <property type="component" value="Chromosome"/>
</dbReference>
<evidence type="ECO:0000259" key="5">
    <source>
        <dbReference type="Pfam" id="PF04198"/>
    </source>
</evidence>
<sequence>MNDSFSDNLKTRVSWLYYVEGMTQDEVAGLVGLTRSKVLRILANSRADGTVQIKVSSKMSDCVKLERKLEAQFRLERAIVIPSPQKQEDIPRIIGRELGQFISGAVRADMSIGLGWGHTLNASLTAIEQKEPDGIKVISLLGGLTRVQRVNPSEFAWRVADRLSAECYLMAAPVYAPDTRSREALLHHPGIAEVQERARSLDMAILSVGDLTPDSTFMRYGLLSSAEIVSLEQAGAVGDILCRFVDTAGQVVDHPVNDLVLSADHRELTSTRHIVLASGGWRKVPIIRAALTAMPVSVLITDQTVAERLCLTAVPQDVPA</sequence>
<dbReference type="InterPro" id="IPR051054">
    <property type="entry name" value="SorC_transcr_regulators"/>
</dbReference>
<dbReference type="OrthoDB" id="7065657at2"/>
<dbReference type="STRING" id="391616.OA238_c43390"/>
<dbReference type="InterPro" id="IPR036388">
    <property type="entry name" value="WH-like_DNA-bd_sf"/>
</dbReference>